<protein>
    <submittedName>
        <fullName evidence="2">Uncharacterized protein</fullName>
    </submittedName>
</protein>
<sequence length="174" mass="19953">MIRIALHTYCIFELFSGDLGCWRGNWKKRARTRRHTRPPGRVHPTPYSTPWSSDIGAILPIYSTPWSSNHSSGHSMTPLDPMVEYHYTTPLDHHSAIHSTTSLNPLVEYHHSTPTPSLDQTLDHIFKVYSNSHLTRQAEHKDEKRRRRSVWKRSGASSDHEAHLGPLSLYGPVD</sequence>
<accession>Q9LRT9</accession>
<organism evidence="2">
    <name type="scientific">Arabidopsis thaliana</name>
    <name type="common">Mouse-ear cress</name>
    <dbReference type="NCBI Taxonomy" id="3702"/>
    <lineage>
        <taxon>Eukaryota</taxon>
        <taxon>Viridiplantae</taxon>
        <taxon>Streptophyta</taxon>
        <taxon>Embryophyta</taxon>
        <taxon>Tracheophyta</taxon>
        <taxon>Spermatophyta</taxon>
        <taxon>Magnoliopsida</taxon>
        <taxon>eudicotyledons</taxon>
        <taxon>Gunneridae</taxon>
        <taxon>Pentapetalae</taxon>
        <taxon>rosids</taxon>
        <taxon>malvids</taxon>
        <taxon>Brassicales</taxon>
        <taxon>Brassicaceae</taxon>
        <taxon>Camelineae</taxon>
        <taxon>Arabidopsis</taxon>
    </lineage>
</organism>
<name>Q9LRT9_ARATH</name>
<dbReference type="AlphaFoldDB" id="Q9LRT9"/>
<dbReference type="EMBL" id="AB028615">
    <property type="protein sequence ID" value="BAB02113.1"/>
    <property type="molecule type" value="Genomic_DNA"/>
</dbReference>
<evidence type="ECO:0000256" key="1">
    <source>
        <dbReference type="SAM" id="MobiDB-lite"/>
    </source>
</evidence>
<proteinExistence type="predicted"/>
<reference key="2">
    <citation type="journal article" date="2000" name="Nature">
        <title>Sequence and analysis of chromosome 3 of the plant Arabidopsis thaliana.</title>
        <authorList>
            <consortium name="European Union Chromosome 3 Arabidopsis Sequencing Consortium"/>
            <consortium name="Institute for Genomic Research"/>
            <consortium name="Kazusa DNA Research Institute"/>
            <person name="Salanoubat M."/>
            <person name="Lemcke K."/>
            <person name="Rieger M."/>
            <person name="Ansorge W."/>
            <person name="Unseld M."/>
            <person name="Fartmann B."/>
            <person name="Valle G."/>
            <person name="Blocker H."/>
            <person name="Perez-Alonso M."/>
            <person name="Obermaier B."/>
            <person name="Delseny M."/>
            <person name="Boutry M."/>
            <person name="Grivell L.A."/>
            <person name="Mache R."/>
            <person name="Puigdomenech P."/>
            <person name="De Simone V."/>
            <person name="Choisne N."/>
            <person name="Artiguenave F."/>
            <person name="Robert C."/>
            <person name="Brottier P."/>
            <person name="Wincker P."/>
            <person name="Cattolico L."/>
            <person name="Weissenbach J."/>
            <person name="Saurin W."/>
            <person name="Quetier F."/>
            <person name="Schafer M."/>
            <person name="Muller-Auer S."/>
            <person name="Gabel C."/>
            <person name="Fuchs M."/>
            <person name="Benes V."/>
            <person name="Wurmbach E."/>
            <person name="Drzonek H."/>
            <person name="Erfle H."/>
            <person name="Jordan N."/>
            <person name="Bangert S."/>
            <person name="Wiedelmann R."/>
            <person name="Kranz H."/>
            <person name="Voss H."/>
            <person name="Holland R."/>
            <person name="Brandt P."/>
            <person name="Nyakatura G."/>
            <person name="Vezzi A."/>
            <person name="D'Angelo M."/>
            <person name="Pallavicini A."/>
            <person name="Toppo S."/>
            <person name="Simionati B."/>
            <person name="Conrad A."/>
            <person name="Hornischer K."/>
            <person name="Kauer G."/>
            <person name="Lohnert T.H."/>
            <person name="Nordsiek G."/>
            <person name="Reichelt J."/>
            <person name="Scharfe M."/>
            <person name="Schon O."/>
            <person name="Bargues M."/>
            <person name="Terol J."/>
            <person name="Climent J."/>
            <person name="Navarro P."/>
            <person name="Collado C."/>
            <person name="Perez-Perez A."/>
            <person name="Ottenwalder B."/>
            <person name="Duchemin D."/>
            <person name="Cooke R."/>
            <person name="Laudie M."/>
            <person name="Berger-Llauro C."/>
            <person name="Purnelle B."/>
            <person name="Masuy D."/>
            <person name="de Haan M."/>
            <person name="Maarse A.C."/>
            <person name="Alcaraz J.P."/>
            <person name="Cottet A."/>
            <person name="Casacuberta E."/>
            <person name="Monfort A."/>
            <person name="Argiriou A."/>
            <person name="flores M."/>
            <person name="Liguori R."/>
            <person name="Vitale D."/>
            <person name="Mannhaupt G."/>
            <person name="Haase D."/>
            <person name="Schoof H."/>
            <person name="Rudd S."/>
            <person name="Zaccaria P."/>
            <person name="Mewes H.W."/>
            <person name="Mayer K.F."/>
            <person name="Kaul S."/>
            <person name="Town C.D."/>
            <person name="Koo H.L."/>
            <person name="Tallon L.J."/>
            <person name="Jenkins J."/>
            <person name="Rooney T."/>
            <person name="Rizzo M."/>
            <person name="Walts A."/>
            <person name="Utterback T."/>
            <person name="Fujii C.Y."/>
            <person name="Shea T.P."/>
            <person name="Creasy T.H."/>
            <person name="Haas B."/>
            <person name="Maiti R."/>
            <person name="Wu D."/>
            <person name="Peterson J."/>
            <person name="Van Aken S."/>
            <person name="Pai G."/>
            <person name="Militscher J."/>
            <person name="Sellers P."/>
            <person name="Gill J.E."/>
            <person name="Feldblyum T.V."/>
            <person name="Preuss D."/>
            <person name="Lin X."/>
            <person name="Nierman W.C."/>
            <person name="Salzberg S.L."/>
            <person name="White O."/>
            <person name="Venter J.C."/>
            <person name="Fraser C.M."/>
            <person name="Kaneko T."/>
            <person name="Nakamura Y."/>
            <person name="Sato S."/>
            <person name="Kato T."/>
            <person name="Asamizu E."/>
            <person name="Sasamoto S."/>
            <person name="Kimura T."/>
            <person name="Idesawa K."/>
            <person name="Kawashima K."/>
            <person name="Kishida Y."/>
            <person name="Kiyokawa C."/>
            <person name="Kohara M."/>
            <person name="Matsumoto M."/>
            <person name="Matsuno A."/>
            <person name="Muraki A."/>
            <person name="Nakayama S."/>
            <person name="Nakazaki N."/>
            <person name="Shinpo S."/>
            <person name="Takeuchi C."/>
            <person name="Wada T."/>
            <person name="Watanabe A."/>
            <person name="Yamada M."/>
            <person name="Yasuda M."/>
            <person name="Tabata S."/>
        </authorList>
    </citation>
    <scope>NUCLEOTIDE SEQUENCE [LARGE SCALE GENOMIC DNA]</scope>
    <source>
        <strain>cv. Columbia</strain>
    </source>
</reference>
<evidence type="ECO:0000313" key="2">
    <source>
        <dbReference type="EMBL" id="BAB02113.1"/>
    </source>
</evidence>
<feature type="region of interest" description="Disordered" evidence="1">
    <location>
        <begin position="135"/>
        <end position="174"/>
    </location>
</feature>
<reference evidence="2" key="1">
    <citation type="journal article" date="2000" name="DNA Res.">
        <title>Structural analysis of Arabidopsis thaliana chromosome 3. I. Sequence features of the regions of 4,504,864 bp covered by sixty P1 and TAC clones.</title>
        <authorList>
            <person name="Sato S."/>
            <person name="Nakamura Y."/>
            <person name="Kaneko T."/>
            <person name="Katoh T."/>
            <person name="Asamizu E."/>
            <person name="Tabata S."/>
        </authorList>
    </citation>
    <scope>NUCLEOTIDE SEQUENCE [LARGE SCALE GENOMIC DNA]</scope>
</reference>